<sequence length="479" mass="51002">MKKSVKLAALAMMFLTAAMTACTTPSGNGDGGEEFVLGDGSKDNFEITENTTLTYPNTYTLKGFVYVPDGVTLTIEPGVVIKGDKATQGTLIVERGGKIMAQGTADRPIVFTSSQAPGQRKPGDWGGIILLGKAPNNLGEQTIEGGVRSKHGGNDPADNSGVLSYVRVEYPGIEYSTDNEINGVTFGSVGSGTKVDHVQVVYSGDDSFEWFGGTMNADHLVAYGTWDDDFDTDNGFSGRIQFAVAIRDAQYGDKSASNGFESDNNADGAATEPYTSCVFSNVSLFGPVADPTSYTDQAGVHGSPVDARFQAALHLRRNTRLNIFNSVIAAFPVGLIIENDKGSTTQDWATQGLLNVTNCVMAGMVKNYQDAQYWENNSQLNPEDNGTFVEGYFTRENGGNRTLATLADLKLNGNPLNLSAPGVFPTSESPLATGAAWSASQVATGFEQVDYIGAFGPSETADSNWMSGWCNFDAQNTNY</sequence>
<evidence type="ECO:0000313" key="3">
    <source>
        <dbReference type="Proteomes" id="UP000824014"/>
    </source>
</evidence>
<dbReference type="PANTHER" id="PTHR41339">
    <property type="entry name" value="LIPL48"/>
    <property type="match status" value="1"/>
</dbReference>
<evidence type="ECO:0000256" key="1">
    <source>
        <dbReference type="SAM" id="SignalP"/>
    </source>
</evidence>
<dbReference type="PANTHER" id="PTHR41339:SF1">
    <property type="entry name" value="SECRETED PROTEIN"/>
    <property type="match status" value="1"/>
</dbReference>
<protein>
    <recommendedName>
        <fullName evidence="4">T9SS C-terminal target domain-containing protein</fullName>
    </recommendedName>
</protein>
<dbReference type="EMBL" id="DXCC01000002">
    <property type="protein sequence ID" value="HIZ14367.1"/>
    <property type="molecule type" value="Genomic_DNA"/>
</dbReference>
<feature type="chain" id="PRO_5039203947" description="T9SS C-terminal target domain-containing protein" evidence="1">
    <location>
        <begin position="22"/>
        <end position="479"/>
    </location>
</feature>
<dbReference type="Proteomes" id="UP000824014">
    <property type="component" value="Unassembled WGS sequence"/>
</dbReference>
<organism evidence="2 3">
    <name type="scientific">Candidatus Tidjanibacter faecipullorum</name>
    <dbReference type="NCBI Taxonomy" id="2838766"/>
    <lineage>
        <taxon>Bacteria</taxon>
        <taxon>Pseudomonadati</taxon>
        <taxon>Bacteroidota</taxon>
        <taxon>Bacteroidia</taxon>
        <taxon>Bacteroidales</taxon>
        <taxon>Rikenellaceae</taxon>
        <taxon>Tidjanibacter</taxon>
    </lineage>
</organism>
<dbReference type="AlphaFoldDB" id="A0A9D2DCI5"/>
<gene>
    <name evidence="2" type="ORF">H9816_00395</name>
</gene>
<evidence type="ECO:0008006" key="4">
    <source>
        <dbReference type="Google" id="ProtNLM"/>
    </source>
</evidence>
<feature type="signal peptide" evidence="1">
    <location>
        <begin position="1"/>
        <end position="21"/>
    </location>
</feature>
<accession>A0A9D2DCI5</accession>
<dbReference type="PROSITE" id="PS51257">
    <property type="entry name" value="PROKAR_LIPOPROTEIN"/>
    <property type="match status" value="1"/>
</dbReference>
<keyword evidence="1" id="KW-0732">Signal</keyword>
<reference evidence="2" key="1">
    <citation type="journal article" date="2021" name="PeerJ">
        <title>Extensive microbial diversity within the chicken gut microbiome revealed by metagenomics and culture.</title>
        <authorList>
            <person name="Gilroy R."/>
            <person name="Ravi A."/>
            <person name="Getino M."/>
            <person name="Pursley I."/>
            <person name="Horton D.L."/>
            <person name="Alikhan N.F."/>
            <person name="Baker D."/>
            <person name="Gharbi K."/>
            <person name="Hall N."/>
            <person name="Watson M."/>
            <person name="Adriaenssens E.M."/>
            <person name="Foster-Nyarko E."/>
            <person name="Jarju S."/>
            <person name="Secka A."/>
            <person name="Antonio M."/>
            <person name="Oren A."/>
            <person name="Chaudhuri R.R."/>
            <person name="La Ragione R."/>
            <person name="Hildebrand F."/>
            <person name="Pallen M.J."/>
        </authorList>
    </citation>
    <scope>NUCLEOTIDE SEQUENCE</scope>
    <source>
        <strain evidence="2">ChiHjej11B10-19426</strain>
    </source>
</reference>
<comment type="caution">
    <text evidence="2">The sequence shown here is derived from an EMBL/GenBank/DDBJ whole genome shotgun (WGS) entry which is preliminary data.</text>
</comment>
<name>A0A9D2DCI5_9BACT</name>
<reference evidence="2" key="2">
    <citation type="submission" date="2021-04" db="EMBL/GenBank/DDBJ databases">
        <authorList>
            <person name="Gilroy R."/>
        </authorList>
    </citation>
    <scope>NUCLEOTIDE SEQUENCE</scope>
    <source>
        <strain evidence="2">ChiHjej11B10-19426</strain>
    </source>
</reference>
<evidence type="ECO:0000313" key="2">
    <source>
        <dbReference type="EMBL" id="HIZ14367.1"/>
    </source>
</evidence>
<proteinExistence type="predicted"/>